<dbReference type="InterPro" id="IPR050263">
    <property type="entry name" value="Bact_Fimbrial_Adh_Pro"/>
</dbReference>
<feature type="chain" id="PRO_5014122095" evidence="1">
    <location>
        <begin position="19"/>
        <end position="342"/>
    </location>
</feature>
<dbReference type="InterPro" id="IPR036937">
    <property type="entry name" value="Adhesion_dom_fimbrial_sf"/>
</dbReference>
<dbReference type="GO" id="GO:0043709">
    <property type="term" value="P:cell adhesion involved in single-species biofilm formation"/>
    <property type="evidence" value="ECO:0007669"/>
    <property type="project" value="TreeGrafter"/>
</dbReference>
<proteinExistence type="predicted"/>
<evidence type="ECO:0000313" key="3">
    <source>
        <dbReference type="EMBL" id="PJG59647.1"/>
    </source>
</evidence>
<dbReference type="RefSeq" id="WP_100293323.1">
    <property type="nucleotide sequence ID" value="NZ_PGGC01000051.1"/>
</dbReference>
<comment type="caution">
    <text evidence="3">The sequence shown here is derived from an EMBL/GenBank/DDBJ whole genome shotgun (WGS) entry which is preliminary data.</text>
</comment>
<keyword evidence="4" id="KW-1185">Reference proteome</keyword>
<accession>A0A2H9U6G4</accession>
<dbReference type="OrthoDB" id="5591224at2"/>
<dbReference type="Gene3D" id="2.60.40.1090">
    <property type="entry name" value="Fimbrial-type adhesion domain"/>
    <property type="match status" value="1"/>
</dbReference>
<feature type="signal peptide" evidence="1">
    <location>
        <begin position="1"/>
        <end position="18"/>
    </location>
</feature>
<keyword evidence="1" id="KW-0732">Signal</keyword>
<reference evidence="3 4" key="1">
    <citation type="submission" date="2017-11" db="EMBL/GenBank/DDBJ databases">
        <title>Draft genome sequence of environmental isolate Aeromonas cavernicola sp. nov. MDC 2508.</title>
        <authorList>
            <person name="Colston S.M."/>
            <person name="Navarro A."/>
            <person name="Martinez-Murcia A.J."/>
            <person name="Graf J."/>
        </authorList>
    </citation>
    <scope>NUCLEOTIDE SEQUENCE [LARGE SCALE GENOMIC DNA]</scope>
    <source>
        <strain evidence="3 4">MDC 2508</strain>
    </source>
</reference>
<dbReference type="Proteomes" id="UP000235861">
    <property type="component" value="Unassembled WGS sequence"/>
</dbReference>
<dbReference type="PANTHER" id="PTHR33420">
    <property type="entry name" value="FIMBRIAL SUBUNIT ELFA-RELATED"/>
    <property type="match status" value="1"/>
</dbReference>
<protein>
    <submittedName>
        <fullName evidence="3">Fimbrial protein</fullName>
    </submittedName>
</protein>
<dbReference type="GO" id="GO:0009289">
    <property type="term" value="C:pilus"/>
    <property type="evidence" value="ECO:0007669"/>
    <property type="project" value="InterPro"/>
</dbReference>
<dbReference type="Pfam" id="PF00419">
    <property type="entry name" value="Fimbrial"/>
    <property type="match status" value="1"/>
</dbReference>
<evidence type="ECO:0000259" key="2">
    <source>
        <dbReference type="Pfam" id="PF00419"/>
    </source>
</evidence>
<dbReference type="SUPFAM" id="SSF49401">
    <property type="entry name" value="Bacterial adhesins"/>
    <property type="match status" value="1"/>
</dbReference>
<dbReference type="AlphaFoldDB" id="A0A2H9U6G4"/>
<organism evidence="3 4">
    <name type="scientific">Aeromonas cavernicola</name>
    <dbReference type="NCBI Taxonomy" id="1006623"/>
    <lineage>
        <taxon>Bacteria</taxon>
        <taxon>Pseudomonadati</taxon>
        <taxon>Pseudomonadota</taxon>
        <taxon>Gammaproteobacteria</taxon>
        <taxon>Aeromonadales</taxon>
        <taxon>Aeromonadaceae</taxon>
        <taxon>Aeromonas</taxon>
    </lineage>
</organism>
<name>A0A2H9U6G4_9GAMM</name>
<dbReference type="InterPro" id="IPR000259">
    <property type="entry name" value="Adhesion_dom_fimbrial"/>
</dbReference>
<dbReference type="EMBL" id="PGGC01000051">
    <property type="protein sequence ID" value="PJG59647.1"/>
    <property type="molecule type" value="Genomic_DNA"/>
</dbReference>
<evidence type="ECO:0000256" key="1">
    <source>
        <dbReference type="SAM" id="SignalP"/>
    </source>
</evidence>
<gene>
    <name evidence="3" type="ORF">CUC53_06060</name>
</gene>
<feature type="domain" description="Fimbrial-type adhesion" evidence="2">
    <location>
        <begin position="193"/>
        <end position="342"/>
    </location>
</feature>
<evidence type="ECO:0000313" key="4">
    <source>
        <dbReference type="Proteomes" id="UP000235861"/>
    </source>
</evidence>
<sequence length="342" mass="37493">MLRPACIVSLLFASTAMANGYVTPVTPMNYVIDLNNSNLRNEIGYVTPGFTWDLNSNYSGNITCPTAAVPRWSPVYYRGVYISNLPPVGDGYVRLNDFLDMRVQIWIDGNLDQYVQVPFDNRSNLLDNFWCNVGASFSSGNFRSGSAGIVSFRVRRPIINGIQISDRQIVEMYGRIGRTVETFNSIPMSRITISSALLYVPERCVINAGQTIEVEFGDIPTSGLDGNSFEKTVPLTFRCEGGAFEGNALKISLGISGRPASFNQDYLATSSNGYQGSQIINNLGIKFKQLNGDELKLRQFYPVNMQGNIGDWGFIAAPVSPQGANIPAGDFYATATIVAAFQ</sequence>
<dbReference type="PANTHER" id="PTHR33420:SF26">
    <property type="entry name" value="FIMBRIAL SUBUNIT"/>
    <property type="match status" value="1"/>
</dbReference>
<dbReference type="InterPro" id="IPR008966">
    <property type="entry name" value="Adhesion_dom_sf"/>
</dbReference>